<dbReference type="PANTHER" id="PTHR41791">
    <property type="entry name" value="SSL7039 PROTEIN"/>
    <property type="match status" value="1"/>
</dbReference>
<reference evidence="1 2" key="1">
    <citation type="submission" date="2016-11" db="EMBL/GenBank/DDBJ databases">
        <authorList>
            <person name="Jaros S."/>
            <person name="Januszkiewicz K."/>
            <person name="Wedrychowicz H."/>
        </authorList>
    </citation>
    <scope>NUCLEOTIDE SEQUENCE [LARGE SCALE GENOMIC DNA]</scope>
    <source>
        <strain evidence="1 2">CECT 7868</strain>
    </source>
</reference>
<evidence type="ECO:0000313" key="1">
    <source>
        <dbReference type="EMBL" id="SHH68607.1"/>
    </source>
</evidence>
<gene>
    <name evidence="1" type="ORF">VA7868_00232</name>
</gene>
<dbReference type="PANTHER" id="PTHR41791:SF1">
    <property type="entry name" value="SSL7039 PROTEIN"/>
    <property type="match status" value="1"/>
</dbReference>
<dbReference type="EMBL" id="FQXZ01000004">
    <property type="protein sequence ID" value="SHH68607.1"/>
    <property type="molecule type" value="Genomic_DNA"/>
</dbReference>
<proteinExistence type="predicted"/>
<dbReference type="PIRSF" id="PIRSF028744">
    <property type="entry name" value="Addict_mod_HI1419"/>
    <property type="match status" value="1"/>
</dbReference>
<evidence type="ECO:0000313" key="2">
    <source>
        <dbReference type="Proteomes" id="UP000184608"/>
    </source>
</evidence>
<sequence length="85" mass="9666">MSKLKDRQAISAIERRIIRASLGNFGDIKTVGGGVFEMRLFVSKGYRIYFALQEYELILLIHGGHKGTQQTDIQTAKRILNNLEK</sequence>
<accession>A0A1M5UZX7</accession>
<keyword evidence="2" id="KW-1185">Reference proteome</keyword>
<protein>
    <recommendedName>
        <fullName evidence="3">Addiction module killer protein</fullName>
    </recommendedName>
</protein>
<dbReference type="STRING" id="1216006.VA7868_00232"/>
<dbReference type="NCBIfam" id="TIGR02683">
    <property type="entry name" value="upstrm_HI1419"/>
    <property type="match status" value="1"/>
</dbReference>
<organism evidence="1 2">
    <name type="scientific">Vibrio aerogenes CECT 7868</name>
    <dbReference type="NCBI Taxonomy" id="1216006"/>
    <lineage>
        <taxon>Bacteria</taxon>
        <taxon>Pseudomonadati</taxon>
        <taxon>Pseudomonadota</taxon>
        <taxon>Gammaproteobacteria</taxon>
        <taxon>Vibrionales</taxon>
        <taxon>Vibrionaceae</taxon>
        <taxon>Vibrio</taxon>
    </lineage>
</organism>
<dbReference type="Proteomes" id="UP000184608">
    <property type="component" value="Unassembled WGS sequence"/>
</dbReference>
<dbReference type="Pfam" id="PF05973">
    <property type="entry name" value="Gp49"/>
    <property type="match status" value="1"/>
</dbReference>
<evidence type="ECO:0008006" key="3">
    <source>
        <dbReference type="Google" id="ProtNLM"/>
    </source>
</evidence>
<dbReference type="InterPro" id="IPR014056">
    <property type="entry name" value="TypeIITA-like_toxin_pred"/>
</dbReference>
<dbReference type="AlphaFoldDB" id="A0A1M5UZX7"/>
<name>A0A1M5UZX7_9VIBR</name>
<dbReference type="InterPro" id="IPR009241">
    <property type="entry name" value="HigB-like"/>
</dbReference>